<proteinExistence type="predicted"/>
<protein>
    <submittedName>
        <fullName evidence="1">Type VI secretion system-associated protein TagF</fullName>
    </submittedName>
</protein>
<dbReference type="EMBL" id="BAABLD010000007">
    <property type="protein sequence ID" value="GAA5162809.1"/>
    <property type="molecule type" value="Genomic_DNA"/>
</dbReference>
<name>A0ABP9QJ58_9RHOO</name>
<dbReference type="NCBIfam" id="TIGR03373">
    <property type="entry name" value="VI_minor_4"/>
    <property type="match status" value="1"/>
</dbReference>
<accession>A0ABP9QJ58</accession>
<dbReference type="Gene3D" id="3.40.1730.10">
    <property type="entry name" value="pa0076 domain"/>
    <property type="match status" value="1"/>
</dbReference>
<dbReference type="RefSeq" id="WP_345532167.1">
    <property type="nucleotide sequence ID" value="NZ_BAABLD010000007.1"/>
</dbReference>
<dbReference type="Proteomes" id="UP001500547">
    <property type="component" value="Unassembled WGS sequence"/>
</dbReference>
<keyword evidence="2" id="KW-1185">Reference proteome</keyword>
<comment type="caution">
    <text evidence="1">The sequence shown here is derived from an EMBL/GenBank/DDBJ whole genome shotgun (WGS) entry which is preliminary data.</text>
</comment>
<dbReference type="InterPro" id="IPR017748">
    <property type="entry name" value="TagF"/>
</dbReference>
<evidence type="ECO:0000313" key="2">
    <source>
        <dbReference type="Proteomes" id="UP001500547"/>
    </source>
</evidence>
<reference evidence="2" key="1">
    <citation type="journal article" date="2019" name="Int. J. Syst. Evol. Microbiol.">
        <title>The Global Catalogue of Microorganisms (GCM) 10K type strain sequencing project: providing services to taxonomists for standard genome sequencing and annotation.</title>
        <authorList>
            <consortium name="The Broad Institute Genomics Platform"/>
            <consortium name="The Broad Institute Genome Sequencing Center for Infectious Disease"/>
            <person name="Wu L."/>
            <person name="Ma J."/>
        </authorList>
    </citation>
    <scope>NUCLEOTIDE SEQUENCE [LARGE SCALE GENOMIC DNA]</scope>
    <source>
        <strain evidence="2">JCM 18715</strain>
    </source>
</reference>
<gene>
    <name evidence="1" type="primary">tagF_1</name>
    <name evidence="1" type="ORF">GCM10025770_14030</name>
</gene>
<sequence>MNSPHHPTTVQEALIYFGKLPSRGDFVRSTSGAAIIQPLDRWMTVSLEQLATAPDWKQQFDAMVPVEFAFVGSRSASVLAGRMVGSRDSVGRRFPFLIAGNLGTSAPLDLLRVLPMALLPAWTDFSELANNALAATEIETALERIDLAHLQADTDLDGLRVRLANYLETATLSNLQRMLVGSGNPVDVRQTIIALGLLLTPLLSQNTGGATKGLALPLPGSNSAAVHVASFWLCLLAPFLTRDNFDLNLMRTQLAGRPQLVISFNGASPRALEAILNPQLAFDINIDMCQAEWVEDYVASEYPLTKLSSYLEHPELSLGQALNTFNEVFLGA</sequence>
<dbReference type="Pfam" id="PF09867">
    <property type="entry name" value="TagF_N"/>
    <property type="match status" value="1"/>
</dbReference>
<evidence type="ECO:0000313" key="1">
    <source>
        <dbReference type="EMBL" id="GAA5162809.1"/>
    </source>
</evidence>
<organism evidence="1 2">
    <name type="scientific">Viridibacterium curvum</name>
    <dbReference type="NCBI Taxonomy" id="1101404"/>
    <lineage>
        <taxon>Bacteria</taxon>
        <taxon>Pseudomonadati</taxon>
        <taxon>Pseudomonadota</taxon>
        <taxon>Betaproteobacteria</taxon>
        <taxon>Rhodocyclales</taxon>
        <taxon>Rhodocyclaceae</taxon>
        <taxon>Viridibacterium</taxon>
    </lineage>
</organism>
<dbReference type="InterPro" id="IPR038225">
    <property type="entry name" value="TagF_sf"/>
</dbReference>